<sequence>MNFVHDPNANFYYMGTEEATA</sequence>
<organism evidence="1">
    <name type="scientific">marine sediment metagenome</name>
    <dbReference type="NCBI Taxonomy" id="412755"/>
    <lineage>
        <taxon>unclassified sequences</taxon>
        <taxon>metagenomes</taxon>
        <taxon>ecological metagenomes</taxon>
    </lineage>
</organism>
<evidence type="ECO:0000313" key="1">
    <source>
        <dbReference type="EMBL" id="KKM08298.1"/>
    </source>
</evidence>
<dbReference type="EMBL" id="LAZR01015583">
    <property type="protein sequence ID" value="KKM08298.1"/>
    <property type="molecule type" value="Genomic_DNA"/>
</dbReference>
<accession>A0A0F9KB03</accession>
<reference evidence="1" key="1">
    <citation type="journal article" date="2015" name="Nature">
        <title>Complex archaea that bridge the gap between prokaryotes and eukaryotes.</title>
        <authorList>
            <person name="Spang A."/>
            <person name="Saw J.H."/>
            <person name="Jorgensen S.L."/>
            <person name="Zaremba-Niedzwiedzka K."/>
            <person name="Martijn J."/>
            <person name="Lind A.E."/>
            <person name="van Eijk R."/>
            <person name="Schleper C."/>
            <person name="Guy L."/>
            <person name="Ettema T.J."/>
        </authorList>
    </citation>
    <scope>NUCLEOTIDE SEQUENCE</scope>
</reference>
<name>A0A0F9KB03_9ZZZZ</name>
<proteinExistence type="predicted"/>
<protein>
    <submittedName>
        <fullName evidence="1">Uncharacterized protein</fullName>
    </submittedName>
</protein>
<gene>
    <name evidence="1" type="ORF">LCGC14_1725360</name>
</gene>
<feature type="non-terminal residue" evidence="1">
    <location>
        <position position="21"/>
    </location>
</feature>
<dbReference type="AlphaFoldDB" id="A0A0F9KB03"/>
<comment type="caution">
    <text evidence="1">The sequence shown here is derived from an EMBL/GenBank/DDBJ whole genome shotgun (WGS) entry which is preliminary data.</text>
</comment>